<name>A0A4Q0XFC2_9FLAO</name>
<dbReference type="InterPro" id="IPR035937">
    <property type="entry name" value="FPG_N"/>
</dbReference>
<dbReference type="PANTHER" id="PTHR22993">
    <property type="entry name" value="FORMAMIDOPYRIMIDINE-DNA GLYCOSYLASE"/>
    <property type="match status" value="1"/>
</dbReference>
<evidence type="ECO:0000313" key="11">
    <source>
        <dbReference type="EMBL" id="RXJ49920.1"/>
    </source>
</evidence>
<keyword evidence="7" id="KW-0456">Lyase</keyword>
<gene>
    <name evidence="11" type="ORF">ESZ48_10765</name>
</gene>
<dbReference type="SUPFAM" id="SSF46946">
    <property type="entry name" value="S13-like H2TH domain"/>
    <property type="match status" value="1"/>
</dbReference>
<dbReference type="GO" id="GO:0008534">
    <property type="term" value="F:oxidized purine nucleobase lesion DNA N-glycosylase activity"/>
    <property type="evidence" value="ECO:0007669"/>
    <property type="project" value="UniProtKB-EC"/>
</dbReference>
<dbReference type="PANTHER" id="PTHR22993:SF9">
    <property type="entry name" value="FORMAMIDOPYRIMIDINE-DNA GLYCOSYLASE"/>
    <property type="match status" value="1"/>
</dbReference>
<dbReference type="InterPro" id="IPR012319">
    <property type="entry name" value="FPG_cat"/>
</dbReference>
<dbReference type="OrthoDB" id="9800855at2"/>
<feature type="domain" description="Formamidopyrimidine-DNA glycosylase catalytic" evidence="10">
    <location>
        <begin position="2"/>
        <end position="114"/>
    </location>
</feature>
<keyword evidence="4" id="KW-0378">Hydrolase</keyword>
<dbReference type="CDD" id="cd08976">
    <property type="entry name" value="BaFpgNei_N_4"/>
    <property type="match status" value="1"/>
</dbReference>
<dbReference type="GO" id="GO:0003684">
    <property type="term" value="F:damaged DNA binding"/>
    <property type="evidence" value="ECO:0007669"/>
    <property type="project" value="InterPro"/>
</dbReference>
<dbReference type="Pfam" id="PF06831">
    <property type="entry name" value="H2TH"/>
    <property type="match status" value="1"/>
</dbReference>
<evidence type="ECO:0000256" key="9">
    <source>
        <dbReference type="ARBA" id="ARBA00023295"/>
    </source>
</evidence>
<reference evidence="11 12" key="1">
    <citation type="submission" date="2019-01" db="EMBL/GenBank/DDBJ databases">
        <title>Genome sequence of the Antarctic species Gelidibacter gilvus ACAM 158(T).</title>
        <authorList>
            <person name="Bowman J.P."/>
        </authorList>
    </citation>
    <scope>NUCLEOTIDE SEQUENCE [LARGE SCALE GENOMIC DNA]</scope>
    <source>
        <strain evidence="11 12">IC158</strain>
    </source>
</reference>
<dbReference type="PROSITE" id="PS51068">
    <property type="entry name" value="FPG_CAT"/>
    <property type="match status" value="1"/>
</dbReference>
<keyword evidence="8" id="KW-0511">Multifunctional enzyme</keyword>
<dbReference type="AlphaFoldDB" id="A0A4Q0XFC2"/>
<dbReference type="Proteomes" id="UP000289792">
    <property type="component" value="Unassembled WGS sequence"/>
</dbReference>
<comment type="similarity">
    <text evidence="2">Belongs to the FPG family.</text>
</comment>
<dbReference type="SMART" id="SM00898">
    <property type="entry name" value="Fapy_DNA_glyco"/>
    <property type="match status" value="1"/>
</dbReference>
<proteinExistence type="inferred from homology"/>
<comment type="catalytic activity">
    <reaction evidence="1">
        <text>Hydrolysis of DNA containing ring-opened 7-methylguanine residues, releasing 2,6-diamino-4-hydroxy-5-(N-methyl)formamidopyrimidine.</text>
        <dbReference type="EC" id="3.2.2.23"/>
    </reaction>
</comment>
<evidence type="ECO:0000256" key="7">
    <source>
        <dbReference type="ARBA" id="ARBA00023239"/>
    </source>
</evidence>
<evidence type="ECO:0000259" key="10">
    <source>
        <dbReference type="PROSITE" id="PS51068"/>
    </source>
</evidence>
<accession>A0A4Q0XFC2</accession>
<dbReference type="GO" id="GO:0008270">
    <property type="term" value="F:zinc ion binding"/>
    <property type="evidence" value="ECO:0007669"/>
    <property type="project" value="InterPro"/>
</dbReference>
<dbReference type="InterPro" id="IPR015886">
    <property type="entry name" value="H2TH_FPG"/>
</dbReference>
<keyword evidence="6" id="KW-0234">DNA repair</keyword>
<evidence type="ECO:0000256" key="2">
    <source>
        <dbReference type="ARBA" id="ARBA00009409"/>
    </source>
</evidence>
<comment type="caution">
    <text evidence="11">The sequence shown here is derived from an EMBL/GenBank/DDBJ whole genome shotgun (WGS) entry which is preliminary data.</text>
</comment>
<dbReference type="InterPro" id="IPR010979">
    <property type="entry name" value="Ribosomal_uS13-like_H2TH"/>
</dbReference>
<keyword evidence="5" id="KW-0238">DNA-binding</keyword>
<evidence type="ECO:0000313" key="12">
    <source>
        <dbReference type="Proteomes" id="UP000289792"/>
    </source>
</evidence>
<dbReference type="SMART" id="SM01232">
    <property type="entry name" value="H2TH"/>
    <property type="match status" value="1"/>
</dbReference>
<evidence type="ECO:0000256" key="8">
    <source>
        <dbReference type="ARBA" id="ARBA00023268"/>
    </source>
</evidence>
<dbReference type="GO" id="GO:0016829">
    <property type="term" value="F:lyase activity"/>
    <property type="evidence" value="ECO:0007669"/>
    <property type="project" value="UniProtKB-KW"/>
</dbReference>
<dbReference type="SUPFAM" id="SSF81624">
    <property type="entry name" value="N-terminal domain of MutM-like DNA repair proteins"/>
    <property type="match status" value="1"/>
</dbReference>
<keyword evidence="12" id="KW-1185">Reference proteome</keyword>
<keyword evidence="3" id="KW-0227">DNA damage</keyword>
<evidence type="ECO:0000256" key="6">
    <source>
        <dbReference type="ARBA" id="ARBA00023204"/>
    </source>
</evidence>
<dbReference type="EMBL" id="SDDZ01000005">
    <property type="protein sequence ID" value="RXJ49920.1"/>
    <property type="molecule type" value="Genomic_DNA"/>
</dbReference>
<dbReference type="Pfam" id="PF01149">
    <property type="entry name" value="Fapy_DNA_glyco"/>
    <property type="match status" value="1"/>
</dbReference>
<dbReference type="RefSeq" id="WP_129017488.1">
    <property type="nucleotide sequence ID" value="NZ_SDDZ01000005.1"/>
</dbReference>
<dbReference type="GO" id="GO:0003906">
    <property type="term" value="F:DNA-(apurinic or apyrimidinic site) endonuclease activity"/>
    <property type="evidence" value="ECO:0007669"/>
    <property type="project" value="InterPro"/>
</dbReference>
<dbReference type="Gene3D" id="3.20.190.10">
    <property type="entry name" value="MutM-like, N-terminal"/>
    <property type="match status" value="1"/>
</dbReference>
<keyword evidence="9" id="KW-0326">Glycosidase</keyword>
<evidence type="ECO:0000256" key="5">
    <source>
        <dbReference type="ARBA" id="ARBA00023125"/>
    </source>
</evidence>
<organism evidence="11 12">
    <name type="scientific">Gelidibacter gilvus</name>
    <dbReference type="NCBI Taxonomy" id="59602"/>
    <lineage>
        <taxon>Bacteria</taxon>
        <taxon>Pseudomonadati</taxon>
        <taxon>Bacteroidota</taxon>
        <taxon>Flavobacteriia</taxon>
        <taxon>Flavobacteriales</taxon>
        <taxon>Flavobacteriaceae</taxon>
        <taxon>Gelidibacter</taxon>
    </lineage>
</organism>
<evidence type="ECO:0000256" key="1">
    <source>
        <dbReference type="ARBA" id="ARBA00001668"/>
    </source>
</evidence>
<dbReference type="GO" id="GO:0006284">
    <property type="term" value="P:base-excision repair"/>
    <property type="evidence" value="ECO:0007669"/>
    <property type="project" value="InterPro"/>
</dbReference>
<protein>
    <submittedName>
        <fullName evidence="11">Fpg/Nei family DNA glycosylase</fullName>
    </submittedName>
</protein>
<dbReference type="Gene3D" id="1.10.8.50">
    <property type="match status" value="1"/>
</dbReference>
<evidence type="ECO:0000256" key="4">
    <source>
        <dbReference type="ARBA" id="ARBA00022801"/>
    </source>
</evidence>
<evidence type="ECO:0000256" key="3">
    <source>
        <dbReference type="ARBA" id="ARBA00022763"/>
    </source>
</evidence>
<sequence length="262" mass="30490">MPELPEVEGYKIYIDSTALHKKITSFECRDTRLLKTSTADFEKHLVNEELTETKRIGKYLFVKTSGKKILVIHFGMTGRPNYYKEKEDRPKFGHIVLTFENGFHFAFENKRKFGWWDLIDSIEDYKVARKLSDDARDLSLEDFRDSLRKRKTFIKAVLMDQSVAAGIGNWMADDILYQSKTHPETKVQALSDKNIDTIFKAMKNVIEVAIENDAHYPDFPEYFLIHNRKEGASCFHSGVEIQKIKVGGRSTYFSPDWQKKAE</sequence>